<accession>A0AAE3KUY8</accession>
<sequence length="530" mass="61487">MKNTMQKILKGRRLEVLLVFVCVAIYVARRLFQEANGFDSFIYGLQPRVPGNVMWLIWRELDHYSHFWNAIFPIASGGLLFFAAWAVFHVGLFPKLRASESSVSTVVYAVLTVLLVVGSVFVHNYFRLYYRAMSSDDPEVIVGLRVFSEFRKLFLLTDSIAVVIVLVFYELFAQLYYYVEAKLKEEQEGGFIGHVLVASVVVLLLFLAFFANLPRKDYWYGAVKELSMMAIGAFTVFFAQNFFYLEVLPNYRDYRSAEFKTGLLKFGLTLLVGTFGMYCILFIGWHSFQQVPFGWHAEWMVTMFMVSFIAAVVLAFLRKVFTKEKTQLKTQISQKTAELGNLRSQINPHFLFNALNTLYSVSLRENAAQTSDGIQKLGDMMRFMLHENHQDRIPLVKEIEYLNNFIDIQRMRIDESHDIKIEVNIQNADREIFIAPMLLNPFIENAFKHGISFRSASWIYITLTHDAQHLYFKVHNSIHQKTEDTLDDQSHGIGLENVKKRLELIYPNRHKLEIQATDHDYFVSLVLGVY</sequence>
<keyword evidence="4" id="KW-1185">Reference proteome</keyword>
<keyword evidence="1" id="KW-0812">Transmembrane</keyword>
<feature type="transmembrane region" description="Helical" evidence="1">
    <location>
        <begin position="191"/>
        <end position="214"/>
    </location>
</feature>
<dbReference type="Gene3D" id="3.30.565.10">
    <property type="entry name" value="Histidine kinase-like ATPase, C-terminal domain"/>
    <property type="match status" value="1"/>
</dbReference>
<organism evidence="3 4">
    <name type="scientific">Lacihabitans soyangensis</name>
    <dbReference type="NCBI Taxonomy" id="869394"/>
    <lineage>
        <taxon>Bacteria</taxon>
        <taxon>Pseudomonadati</taxon>
        <taxon>Bacteroidota</taxon>
        <taxon>Cytophagia</taxon>
        <taxon>Cytophagales</taxon>
        <taxon>Leadbetterellaceae</taxon>
        <taxon>Lacihabitans</taxon>
    </lineage>
</organism>
<feature type="transmembrane region" description="Helical" evidence="1">
    <location>
        <begin position="299"/>
        <end position="317"/>
    </location>
</feature>
<dbReference type="InterPro" id="IPR036890">
    <property type="entry name" value="HATPase_C_sf"/>
</dbReference>
<feature type="domain" description="Signal transduction histidine kinase internal region" evidence="2">
    <location>
        <begin position="337"/>
        <end position="415"/>
    </location>
</feature>
<dbReference type="GO" id="GO:0016020">
    <property type="term" value="C:membrane"/>
    <property type="evidence" value="ECO:0007669"/>
    <property type="project" value="InterPro"/>
</dbReference>
<feature type="transmembrane region" description="Helical" evidence="1">
    <location>
        <begin position="70"/>
        <end position="93"/>
    </location>
</feature>
<dbReference type="InterPro" id="IPR010559">
    <property type="entry name" value="Sig_transdc_His_kin_internal"/>
</dbReference>
<feature type="transmembrane region" description="Helical" evidence="1">
    <location>
        <begin position="226"/>
        <end position="245"/>
    </location>
</feature>
<feature type="transmembrane region" description="Helical" evidence="1">
    <location>
        <begin position="12"/>
        <end position="32"/>
    </location>
</feature>
<evidence type="ECO:0000313" key="4">
    <source>
        <dbReference type="Proteomes" id="UP001204144"/>
    </source>
</evidence>
<dbReference type="AlphaFoldDB" id="A0AAE3KUY8"/>
<name>A0AAE3KUY8_9BACT</name>
<protein>
    <submittedName>
        <fullName evidence="3">GHKL domain-containing protein</fullName>
    </submittedName>
</protein>
<dbReference type="EMBL" id="RJUF01000195">
    <property type="protein sequence ID" value="MCP9766132.1"/>
    <property type="molecule type" value="Genomic_DNA"/>
</dbReference>
<evidence type="ECO:0000313" key="3">
    <source>
        <dbReference type="EMBL" id="MCP9766132.1"/>
    </source>
</evidence>
<dbReference type="PANTHER" id="PTHR34220">
    <property type="entry name" value="SENSOR HISTIDINE KINASE YPDA"/>
    <property type="match status" value="1"/>
</dbReference>
<comment type="caution">
    <text evidence="3">The sequence shown here is derived from an EMBL/GenBank/DDBJ whole genome shotgun (WGS) entry which is preliminary data.</text>
</comment>
<gene>
    <name evidence="3" type="ORF">EGI31_24610</name>
</gene>
<dbReference type="Pfam" id="PF06580">
    <property type="entry name" value="His_kinase"/>
    <property type="match status" value="1"/>
</dbReference>
<dbReference type="SUPFAM" id="SSF55874">
    <property type="entry name" value="ATPase domain of HSP90 chaperone/DNA topoisomerase II/histidine kinase"/>
    <property type="match status" value="1"/>
</dbReference>
<feature type="transmembrane region" description="Helical" evidence="1">
    <location>
        <begin position="153"/>
        <end position="179"/>
    </location>
</feature>
<dbReference type="InterPro" id="IPR050640">
    <property type="entry name" value="Bact_2-comp_sensor_kinase"/>
</dbReference>
<proteinExistence type="predicted"/>
<evidence type="ECO:0000256" key="1">
    <source>
        <dbReference type="SAM" id="Phobius"/>
    </source>
</evidence>
<evidence type="ECO:0000259" key="2">
    <source>
        <dbReference type="Pfam" id="PF06580"/>
    </source>
</evidence>
<reference evidence="3 4" key="1">
    <citation type="submission" date="2018-11" db="EMBL/GenBank/DDBJ databases">
        <title>Novel bacteria species description.</title>
        <authorList>
            <person name="Han J.-H."/>
        </authorList>
    </citation>
    <scope>NUCLEOTIDE SEQUENCE [LARGE SCALE GENOMIC DNA]</scope>
    <source>
        <strain evidence="3 4">KCTC23259</strain>
    </source>
</reference>
<feature type="transmembrane region" description="Helical" evidence="1">
    <location>
        <begin position="266"/>
        <end position="287"/>
    </location>
</feature>
<feature type="transmembrane region" description="Helical" evidence="1">
    <location>
        <begin position="105"/>
        <end position="126"/>
    </location>
</feature>
<keyword evidence="1" id="KW-1133">Transmembrane helix</keyword>
<dbReference type="Proteomes" id="UP001204144">
    <property type="component" value="Unassembled WGS sequence"/>
</dbReference>
<keyword evidence="1" id="KW-0472">Membrane</keyword>
<dbReference type="PANTHER" id="PTHR34220:SF7">
    <property type="entry name" value="SENSOR HISTIDINE KINASE YPDA"/>
    <property type="match status" value="1"/>
</dbReference>
<dbReference type="GO" id="GO:0000155">
    <property type="term" value="F:phosphorelay sensor kinase activity"/>
    <property type="evidence" value="ECO:0007669"/>
    <property type="project" value="InterPro"/>
</dbReference>